<dbReference type="SUPFAM" id="SSF51735">
    <property type="entry name" value="NAD(P)-binding Rossmann-fold domains"/>
    <property type="match status" value="1"/>
</dbReference>
<dbReference type="Pfam" id="PF01408">
    <property type="entry name" value="GFO_IDH_MocA"/>
    <property type="match status" value="1"/>
</dbReference>
<accession>A0A7S2S0Y6</accession>
<feature type="domain" description="Gfo/Idh/MocA-like oxidoreductase N-terminal" evidence="1">
    <location>
        <begin position="24"/>
        <end position="146"/>
    </location>
</feature>
<dbReference type="InterPro" id="IPR000683">
    <property type="entry name" value="Gfo/Idh/MocA-like_OxRdtase_N"/>
</dbReference>
<dbReference type="GO" id="GO:0000166">
    <property type="term" value="F:nucleotide binding"/>
    <property type="evidence" value="ECO:0007669"/>
    <property type="project" value="InterPro"/>
</dbReference>
<dbReference type="EMBL" id="HBHJ01015177">
    <property type="protein sequence ID" value="CAD9686353.1"/>
    <property type="molecule type" value="Transcribed_RNA"/>
</dbReference>
<evidence type="ECO:0000259" key="1">
    <source>
        <dbReference type="Pfam" id="PF01408"/>
    </source>
</evidence>
<organism evidence="2">
    <name type="scientific">Rhizochromulina marina</name>
    <dbReference type="NCBI Taxonomy" id="1034831"/>
    <lineage>
        <taxon>Eukaryota</taxon>
        <taxon>Sar</taxon>
        <taxon>Stramenopiles</taxon>
        <taxon>Ochrophyta</taxon>
        <taxon>Dictyochophyceae</taxon>
        <taxon>Rhizochromulinales</taxon>
        <taxon>Rhizochromulina</taxon>
    </lineage>
</organism>
<dbReference type="PANTHER" id="PTHR46368">
    <property type="match status" value="1"/>
</dbReference>
<reference evidence="2" key="1">
    <citation type="submission" date="2021-01" db="EMBL/GenBank/DDBJ databases">
        <authorList>
            <person name="Corre E."/>
            <person name="Pelletier E."/>
            <person name="Niang G."/>
            <person name="Scheremetjew M."/>
            <person name="Finn R."/>
            <person name="Kale V."/>
            <person name="Holt S."/>
            <person name="Cochrane G."/>
            <person name="Meng A."/>
            <person name="Brown T."/>
            <person name="Cohen L."/>
        </authorList>
    </citation>
    <scope>NUCLEOTIDE SEQUENCE</scope>
    <source>
        <strain evidence="2">CCMP1243</strain>
    </source>
</reference>
<evidence type="ECO:0000313" key="2">
    <source>
        <dbReference type="EMBL" id="CAD9686353.1"/>
    </source>
</evidence>
<dbReference type="InterPro" id="IPR036291">
    <property type="entry name" value="NAD(P)-bd_dom_sf"/>
</dbReference>
<protein>
    <recommendedName>
        <fullName evidence="1">Gfo/Idh/MocA-like oxidoreductase N-terminal domain-containing protein</fullName>
    </recommendedName>
</protein>
<dbReference type="Gene3D" id="3.30.360.10">
    <property type="entry name" value="Dihydrodipicolinate Reductase, domain 2"/>
    <property type="match status" value="1"/>
</dbReference>
<name>A0A7S2S0Y6_9STRA</name>
<sequence>MTMTAMTTLPLRVPPDEADPPRPLRWAVMGCARIAQKNVRAMFLSPWARLVAVASRDQARCEEWVLQHVPAVQHSEVRVFGSYEALLEDGDFDAVYVPLPTTLHEEWVSRIVAAGKHVLCEKPVGCTYASVVDMIRAARAKGVTFMDGVMFMHHPRLNKMLGQIFDPGCFWGPVNRVSSAFTFRADEQWLQGGDIRARASGDPLGCLGDLGWYCIRIAMCCFGFVQPEAARCVSFQLNADGVLIDLTAEVYWKNCEPGNVTRPNPVLHFHCSFLHSFRQWFEVCGNDRRITCQDFVLANTDKAEFVLERDLGLLDKATQPCADRREFPTFDSCQEAEMFSSFAKAVHGQQGTRDFYQLATLKTQAIVEAIAQSQKNGGTLVDVPAAQLP</sequence>
<dbReference type="AlphaFoldDB" id="A0A7S2S0Y6"/>
<proteinExistence type="predicted"/>
<gene>
    <name evidence="2" type="ORF">RMAR1173_LOCUS10027</name>
</gene>
<dbReference type="PANTHER" id="PTHR46368:SF4">
    <property type="entry name" value="OS10G0403700 PROTEIN"/>
    <property type="match status" value="1"/>
</dbReference>
<dbReference type="SUPFAM" id="SSF55347">
    <property type="entry name" value="Glyceraldehyde-3-phosphate dehydrogenase-like, C-terminal domain"/>
    <property type="match status" value="1"/>
</dbReference>
<dbReference type="Gene3D" id="3.40.50.720">
    <property type="entry name" value="NAD(P)-binding Rossmann-like Domain"/>
    <property type="match status" value="1"/>
</dbReference>